<evidence type="ECO:0000313" key="2">
    <source>
        <dbReference type="EMBL" id="HJF45790.1"/>
    </source>
</evidence>
<dbReference type="InterPro" id="IPR025246">
    <property type="entry name" value="IS30-like_HTH"/>
</dbReference>
<dbReference type="GO" id="GO:0004803">
    <property type="term" value="F:transposase activity"/>
    <property type="evidence" value="ECO:0007669"/>
    <property type="project" value="TreeGrafter"/>
</dbReference>
<dbReference type="AlphaFoldDB" id="A0A921KLV2"/>
<organism evidence="2 3">
    <name type="scientific">Thermophilibacter provencensis</name>
    <dbReference type="NCBI Taxonomy" id="1852386"/>
    <lineage>
        <taxon>Bacteria</taxon>
        <taxon>Bacillati</taxon>
        <taxon>Actinomycetota</taxon>
        <taxon>Coriobacteriia</taxon>
        <taxon>Coriobacteriales</taxon>
        <taxon>Atopobiaceae</taxon>
        <taxon>Thermophilibacter</taxon>
    </lineage>
</organism>
<gene>
    <name evidence="2" type="ORF">K8U72_08445</name>
</gene>
<dbReference type="EMBL" id="DYWQ01000127">
    <property type="protein sequence ID" value="HJF45790.1"/>
    <property type="molecule type" value="Genomic_DNA"/>
</dbReference>
<accession>A0A921KLV2</accession>
<name>A0A921KLV2_9ACTN</name>
<proteinExistence type="predicted"/>
<dbReference type="Proteomes" id="UP000697330">
    <property type="component" value="Unassembled WGS sequence"/>
</dbReference>
<dbReference type="PANTHER" id="PTHR10948:SF23">
    <property type="entry name" value="TRANSPOSASE INSI FOR INSERTION SEQUENCE ELEMENT IS30A-RELATED"/>
    <property type="match status" value="1"/>
</dbReference>
<dbReference type="RefSeq" id="WP_274959475.1">
    <property type="nucleotide sequence ID" value="NZ_DYWQ01000127.1"/>
</dbReference>
<dbReference type="GO" id="GO:0032196">
    <property type="term" value="P:transposition"/>
    <property type="evidence" value="ECO:0007669"/>
    <property type="project" value="TreeGrafter"/>
</dbReference>
<evidence type="ECO:0000313" key="3">
    <source>
        <dbReference type="Proteomes" id="UP000697330"/>
    </source>
</evidence>
<dbReference type="PANTHER" id="PTHR10948">
    <property type="entry name" value="TRANSPOSASE"/>
    <property type="match status" value="1"/>
</dbReference>
<dbReference type="Pfam" id="PF13936">
    <property type="entry name" value="HTH_38"/>
    <property type="match status" value="1"/>
</dbReference>
<sequence length="144" mass="16079">MPARGGQDVREIARRLGRPASTVSRELVRNGCAASARRPRAYRACARRRELCRRRGRLVDPALHDLVTSLVVGRRWPPEQVAGRIALERGAAAVSTSTIRRAIRRGELDIPELRRRRSGDRRGDIPAPYELAERPPEAAVCSVK</sequence>
<feature type="domain" description="Transposase IS30-like HTH" evidence="1">
    <location>
        <begin position="9"/>
        <end position="30"/>
    </location>
</feature>
<dbReference type="InterPro" id="IPR051917">
    <property type="entry name" value="Transposase-Integrase"/>
</dbReference>
<reference evidence="2" key="1">
    <citation type="journal article" date="2021" name="PeerJ">
        <title>Extensive microbial diversity within the chicken gut microbiome revealed by metagenomics and culture.</title>
        <authorList>
            <person name="Gilroy R."/>
            <person name="Ravi A."/>
            <person name="Getino M."/>
            <person name="Pursley I."/>
            <person name="Horton D.L."/>
            <person name="Alikhan N.F."/>
            <person name="Baker D."/>
            <person name="Gharbi K."/>
            <person name="Hall N."/>
            <person name="Watson M."/>
            <person name="Adriaenssens E.M."/>
            <person name="Foster-Nyarko E."/>
            <person name="Jarju S."/>
            <person name="Secka A."/>
            <person name="Antonio M."/>
            <person name="Oren A."/>
            <person name="Chaudhuri R.R."/>
            <person name="La Ragione R."/>
            <person name="Hildebrand F."/>
            <person name="Pallen M.J."/>
        </authorList>
    </citation>
    <scope>NUCLEOTIDE SEQUENCE</scope>
    <source>
        <strain evidence="2">CHK124-7917</strain>
    </source>
</reference>
<protein>
    <submittedName>
        <fullName evidence="2">Helix-turn-helix domain-containing protein</fullName>
    </submittedName>
</protein>
<dbReference type="GO" id="GO:0005829">
    <property type="term" value="C:cytosol"/>
    <property type="evidence" value="ECO:0007669"/>
    <property type="project" value="TreeGrafter"/>
</dbReference>
<evidence type="ECO:0000259" key="1">
    <source>
        <dbReference type="Pfam" id="PF13936"/>
    </source>
</evidence>
<reference evidence="2" key="2">
    <citation type="submission" date="2021-09" db="EMBL/GenBank/DDBJ databases">
        <authorList>
            <person name="Gilroy R."/>
        </authorList>
    </citation>
    <scope>NUCLEOTIDE SEQUENCE</scope>
    <source>
        <strain evidence="2">CHK124-7917</strain>
    </source>
</reference>
<comment type="caution">
    <text evidence="2">The sequence shown here is derived from an EMBL/GenBank/DDBJ whole genome shotgun (WGS) entry which is preliminary data.</text>
</comment>